<protein>
    <submittedName>
        <fullName evidence="1">Uncharacterized protein</fullName>
    </submittedName>
</protein>
<accession>A0A4R1IBN2</accession>
<evidence type="ECO:0000313" key="2">
    <source>
        <dbReference type="Proteomes" id="UP000295030"/>
    </source>
</evidence>
<name>A0A4R1IBN2_ANCAQ</name>
<organism evidence="1 2">
    <name type="scientific">Ancylobacter aquaticus</name>
    <dbReference type="NCBI Taxonomy" id="100"/>
    <lineage>
        <taxon>Bacteria</taxon>
        <taxon>Pseudomonadati</taxon>
        <taxon>Pseudomonadota</taxon>
        <taxon>Alphaproteobacteria</taxon>
        <taxon>Hyphomicrobiales</taxon>
        <taxon>Xanthobacteraceae</taxon>
        <taxon>Ancylobacter</taxon>
    </lineage>
</organism>
<gene>
    <name evidence="1" type="ORF">EV667_1625</name>
</gene>
<proteinExistence type="predicted"/>
<comment type="caution">
    <text evidence="1">The sequence shown here is derived from an EMBL/GenBank/DDBJ whole genome shotgun (WGS) entry which is preliminary data.</text>
</comment>
<dbReference type="EMBL" id="SMFY01000001">
    <property type="protein sequence ID" value="TCK31515.1"/>
    <property type="molecule type" value="Genomic_DNA"/>
</dbReference>
<dbReference type="AlphaFoldDB" id="A0A4R1IBN2"/>
<sequence>MVPPQLCSGYAGAAAVDQMAEPVATLAAVTRLRDESFRQAHVAR</sequence>
<reference evidence="1 2" key="1">
    <citation type="submission" date="2019-03" db="EMBL/GenBank/DDBJ databases">
        <title>Genomic Encyclopedia of Type Strains, Phase IV (KMG-IV): sequencing the most valuable type-strain genomes for metagenomic binning, comparative biology and taxonomic classification.</title>
        <authorList>
            <person name="Goeker M."/>
        </authorList>
    </citation>
    <scope>NUCLEOTIDE SEQUENCE [LARGE SCALE GENOMIC DNA]</scope>
    <source>
        <strain evidence="1 2">DSM 101</strain>
    </source>
</reference>
<evidence type="ECO:0000313" key="1">
    <source>
        <dbReference type="EMBL" id="TCK31515.1"/>
    </source>
</evidence>
<dbReference type="Proteomes" id="UP000295030">
    <property type="component" value="Unassembled WGS sequence"/>
</dbReference>
<keyword evidence="2" id="KW-1185">Reference proteome</keyword>